<keyword evidence="2" id="KW-1185">Reference proteome</keyword>
<dbReference type="SUPFAM" id="SSF143100">
    <property type="entry name" value="TTHA1013/TTHA0281-like"/>
    <property type="match status" value="1"/>
</dbReference>
<name>A0A081BRU7_9BACT</name>
<dbReference type="AlphaFoldDB" id="A0A081BRU7"/>
<sequence length="76" mass="8503">MEKNLDFYLNISYPIEIEKIAPDEGGGILASIPMLGKHAFLGDGETIEEALANLEEIKTYLFQKYLNQGIPIPLYS</sequence>
<accession>A0A081BRU7</accession>
<dbReference type="HOGENOM" id="CLU_2647140_0_0_0"/>
<protein>
    <submittedName>
        <fullName evidence="1">Toxin-antitoxin system, antitoxin component, HicB family</fullName>
    </submittedName>
</protein>
<dbReference type="Gene3D" id="3.30.160.250">
    <property type="match status" value="1"/>
</dbReference>
<gene>
    <name evidence="1" type="ORF">U14_05406</name>
</gene>
<dbReference type="Proteomes" id="UP000030700">
    <property type="component" value="Unassembled WGS sequence"/>
</dbReference>
<dbReference type="STRING" id="1499966.U14_05406"/>
<evidence type="ECO:0000313" key="2">
    <source>
        <dbReference type="Proteomes" id="UP000030700"/>
    </source>
</evidence>
<proteinExistence type="predicted"/>
<organism evidence="1">
    <name type="scientific">Candidatus Moduliflexus flocculans</name>
    <dbReference type="NCBI Taxonomy" id="1499966"/>
    <lineage>
        <taxon>Bacteria</taxon>
        <taxon>Candidatus Moduliflexota</taxon>
        <taxon>Candidatus Moduliflexia</taxon>
        <taxon>Candidatus Moduliflexales</taxon>
        <taxon>Candidatus Moduliflexaceae</taxon>
    </lineage>
</organism>
<reference evidence="1" key="1">
    <citation type="journal article" date="2015" name="PeerJ">
        <title>First genomic representation of candidate bacterial phylum KSB3 points to enhanced environmental sensing as a trigger of wastewater bulking.</title>
        <authorList>
            <person name="Sekiguchi Y."/>
            <person name="Ohashi A."/>
            <person name="Parks D.H."/>
            <person name="Yamauchi T."/>
            <person name="Tyson G.W."/>
            <person name="Hugenholtz P."/>
        </authorList>
    </citation>
    <scope>NUCLEOTIDE SEQUENCE [LARGE SCALE GENOMIC DNA]</scope>
</reference>
<dbReference type="InterPro" id="IPR035069">
    <property type="entry name" value="TTHA1013/TTHA0281-like"/>
</dbReference>
<dbReference type="EMBL" id="DF820460">
    <property type="protein sequence ID" value="GAK54128.1"/>
    <property type="molecule type" value="Genomic_DNA"/>
</dbReference>
<evidence type="ECO:0000313" key="1">
    <source>
        <dbReference type="EMBL" id="GAK54128.1"/>
    </source>
</evidence>